<dbReference type="SUPFAM" id="SSF159127">
    <property type="entry name" value="HupF/HypC-like"/>
    <property type="match status" value="1"/>
</dbReference>
<dbReference type="InterPro" id="IPR001109">
    <property type="entry name" value="Hydrogenase_HupF/HypC"/>
</dbReference>
<protein>
    <submittedName>
        <fullName evidence="2">Unannotated protein</fullName>
    </submittedName>
</protein>
<sequence length="45" mass="4957">MCLVYVPEVEVGDYTIVHAGFAITRLDEESALETLRLFAELGDLG</sequence>
<evidence type="ECO:0000313" key="2">
    <source>
        <dbReference type="EMBL" id="CAB4984032.1"/>
    </source>
</evidence>
<dbReference type="EMBL" id="CAFBOL010000018">
    <property type="protein sequence ID" value="CAB4984032.1"/>
    <property type="molecule type" value="Genomic_DNA"/>
</dbReference>
<organism evidence="2">
    <name type="scientific">freshwater metagenome</name>
    <dbReference type="NCBI Taxonomy" id="449393"/>
    <lineage>
        <taxon>unclassified sequences</taxon>
        <taxon>metagenomes</taxon>
        <taxon>ecological metagenomes</taxon>
    </lineage>
</organism>
<dbReference type="GO" id="GO:0051604">
    <property type="term" value="P:protein maturation"/>
    <property type="evidence" value="ECO:0007669"/>
    <property type="project" value="TreeGrafter"/>
</dbReference>
<dbReference type="PANTHER" id="PTHR35177:SF2">
    <property type="entry name" value="HYDROGENASE MATURATION FACTOR HYBG"/>
    <property type="match status" value="1"/>
</dbReference>
<dbReference type="PRINTS" id="PR00445">
    <property type="entry name" value="HUPFHYPC"/>
</dbReference>
<comment type="similarity">
    <text evidence="1">Belongs to the HupF/HypC family.</text>
</comment>
<dbReference type="GO" id="GO:0005506">
    <property type="term" value="F:iron ion binding"/>
    <property type="evidence" value="ECO:0007669"/>
    <property type="project" value="TreeGrafter"/>
</dbReference>
<name>A0A6J7MYC2_9ZZZZ</name>
<proteinExistence type="inferred from homology"/>
<evidence type="ECO:0000256" key="1">
    <source>
        <dbReference type="ARBA" id="ARBA00006018"/>
    </source>
</evidence>
<dbReference type="GO" id="GO:1902670">
    <property type="term" value="F:carbon dioxide binding"/>
    <property type="evidence" value="ECO:0007669"/>
    <property type="project" value="TreeGrafter"/>
</dbReference>
<gene>
    <name evidence="2" type="ORF">UFOPK3931_00996</name>
</gene>
<accession>A0A6J7MYC2</accession>
<dbReference type="PANTHER" id="PTHR35177">
    <property type="entry name" value="HYDROGENASE MATURATION FACTOR HYBG"/>
    <property type="match status" value="1"/>
</dbReference>
<dbReference type="AlphaFoldDB" id="A0A6J7MYC2"/>
<reference evidence="2" key="1">
    <citation type="submission" date="2020-05" db="EMBL/GenBank/DDBJ databases">
        <authorList>
            <person name="Chiriac C."/>
            <person name="Salcher M."/>
            <person name="Ghai R."/>
            <person name="Kavagutti S V."/>
        </authorList>
    </citation>
    <scope>NUCLEOTIDE SEQUENCE</scope>
</reference>
<dbReference type="Gene3D" id="2.30.30.140">
    <property type="match status" value="1"/>
</dbReference>
<dbReference type="Pfam" id="PF01455">
    <property type="entry name" value="HupF_HypC"/>
    <property type="match status" value="1"/>
</dbReference>